<evidence type="ECO:0000313" key="4">
    <source>
        <dbReference type="EMBL" id="CAF1144959.1"/>
    </source>
</evidence>
<dbReference type="AlphaFoldDB" id="A0A8S2E6G6"/>
<dbReference type="EMBL" id="CAJNOK010011648">
    <property type="protein sequence ID" value="CAF1144959.1"/>
    <property type="molecule type" value="Genomic_DNA"/>
</dbReference>
<evidence type="ECO:0000313" key="5">
    <source>
        <dbReference type="EMBL" id="CAF3945490.1"/>
    </source>
</evidence>
<organism evidence="4 6">
    <name type="scientific">Didymodactylos carnosus</name>
    <dbReference type="NCBI Taxonomy" id="1234261"/>
    <lineage>
        <taxon>Eukaryota</taxon>
        <taxon>Metazoa</taxon>
        <taxon>Spiralia</taxon>
        <taxon>Gnathifera</taxon>
        <taxon>Rotifera</taxon>
        <taxon>Eurotatoria</taxon>
        <taxon>Bdelloidea</taxon>
        <taxon>Philodinida</taxon>
        <taxon>Philodinidae</taxon>
        <taxon>Didymodactylos</taxon>
    </lineage>
</organism>
<dbReference type="InterPro" id="IPR007527">
    <property type="entry name" value="Znf_SWIM"/>
</dbReference>
<evidence type="ECO:0000256" key="2">
    <source>
        <dbReference type="SAM" id="MobiDB-lite"/>
    </source>
</evidence>
<feature type="compositionally biased region" description="Polar residues" evidence="2">
    <location>
        <begin position="183"/>
        <end position="204"/>
    </location>
</feature>
<feature type="region of interest" description="Disordered" evidence="2">
    <location>
        <begin position="102"/>
        <end position="205"/>
    </location>
</feature>
<feature type="region of interest" description="Disordered" evidence="2">
    <location>
        <begin position="414"/>
        <end position="434"/>
    </location>
</feature>
<feature type="compositionally biased region" description="Low complexity" evidence="2">
    <location>
        <begin position="158"/>
        <end position="175"/>
    </location>
</feature>
<reference evidence="4" key="1">
    <citation type="submission" date="2021-02" db="EMBL/GenBank/DDBJ databases">
        <authorList>
            <person name="Nowell W R."/>
        </authorList>
    </citation>
    <scope>NUCLEOTIDE SEQUENCE</scope>
</reference>
<keyword evidence="1" id="KW-0479">Metal-binding</keyword>
<proteinExistence type="predicted"/>
<dbReference type="Proteomes" id="UP000677228">
    <property type="component" value="Unassembled WGS sequence"/>
</dbReference>
<keyword evidence="1" id="KW-0863">Zinc-finger</keyword>
<gene>
    <name evidence="4" type="ORF">OVA965_LOCUS21315</name>
    <name evidence="5" type="ORF">TMI583_LOCUS21943</name>
</gene>
<evidence type="ECO:0000313" key="6">
    <source>
        <dbReference type="Proteomes" id="UP000677228"/>
    </source>
</evidence>
<feature type="compositionally biased region" description="Basic residues" evidence="2">
    <location>
        <begin position="425"/>
        <end position="434"/>
    </location>
</feature>
<evidence type="ECO:0000256" key="1">
    <source>
        <dbReference type="PROSITE-ProRule" id="PRU00325"/>
    </source>
</evidence>
<sequence>MFAYVEGISSQISANNQQCTSLKLKTTRRLLAHELIKNNGVHHVPALGLWLVKHQYKEYTVKMYPKETCSCRSKQICVHTDAVRLSLNRELNDDSITITKTISKKASSGKKTPRKQDQSRNRKQRYALNALKNTVQLSSKSTDKGQLNTQTSSLCPLDTSNNSFFNNTDVNMNNDKNNKSNKRQIYNSSEDDSSPTPLKQTKLQQTRRRNLASYDLLADGEQGGRVIEKLKHLAIYQVDLHSLITPKTSVTDTIIDACLKLLAKQLNKGPNNNTIIVQQIGETRVDVELQTSPFLSSAAIQLIIGVLAEPGHFVAFTCTSTVLSIFNSLYSSGVTPTQWKALSGLTSTNNSDKTIQLYPTQQQSFGSNNCSLFAIAVLTELHIGQGYHNGITFDESKLRSHALMSLEKNEMEPFPKTNKNCVRQPTRRISKKAK</sequence>
<dbReference type="Proteomes" id="UP000682733">
    <property type="component" value="Unassembled WGS sequence"/>
</dbReference>
<evidence type="ECO:0000259" key="3">
    <source>
        <dbReference type="PROSITE" id="PS50966"/>
    </source>
</evidence>
<dbReference type="EMBL" id="CAJOBA010028403">
    <property type="protein sequence ID" value="CAF3945490.1"/>
    <property type="molecule type" value="Genomic_DNA"/>
</dbReference>
<feature type="domain" description="SWIM-type" evidence="3">
    <location>
        <begin position="59"/>
        <end position="88"/>
    </location>
</feature>
<dbReference type="PROSITE" id="PS50966">
    <property type="entry name" value="ZF_SWIM"/>
    <property type="match status" value="1"/>
</dbReference>
<feature type="compositionally biased region" description="Polar residues" evidence="2">
    <location>
        <begin position="131"/>
        <end position="154"/>
    </location>
</feature>
<dbReference type="GO" id="GO:0008270">
    <property type="term" value="F:zinc ion binding"/>
    <property type="evidence" value="ECO:0007669"/>
    <property type="project" value="UniProtKB-KW"/>
</dbReference>
<dbReference type="PANTHER" id="PTHR34718">
    <property type="entry name" value="PHD-TYPE DOMAIN-CONTAINING PROTEIN"/>
    <property type="match status" value="1"/>
</dbReference>
<dbReference type="PANTHER" id="PTHR34718:SF2">
    <property type="entry name" value="PHD-TYPE DOMAIN-CONTAINING PROTEIN"/>
    <property type="match status" value="1"/>
</dbReference>
<comment type="caution">
    <text evidence="4">The sequence shown here is derived from an EMBL/GenBank/DDBJ whole genome shotgun (WGS) entry which is preliminary data.</text>
</comment>
<name>A0A8S2E6G6_9BILA</name>
<keyword evidence="1" id="KW-0862">Zinc</keyword>
<accession>A0A8S2E6G6</accession>
<protein>
    <recommendedName>
        <fullName evidence="3">SWIM-type domain-containing protein</fullName>
    </recommendedName>
</protein>